<name>A0A2S6CN63_9PEZI</name>
<keyword evidence="3" id="KW-1185">Reference proteome</keyword>
<dbReference type="OrthoDB" id="4525115at2759"/>
<accession>A0A2S6CN63</accession>
<dbReference type="STRING" id="357750.A0A2S6CN63"/>
<evidence type="ECO:0008006" key="4">
    <source>
        <dbReference type="Google" id="ProtNLM"/>
    </source>
</evidence>
<gene>
    <name evidence="2" type="ORF">CBER1_10762</name>
</gene>
<evidence type="ECO:0000313" key="3">
    <source>
        <dbReference type="Proteomes" id="UP000237631"/>
    </source>
</evidence>
<dbReference type="EMBL" id="PNEN01000106">
    <property type="protein sequence ID" value="PPJ61188.1"/>
    <property type="molecule type" value="Genomic_DNA"/>
</dbReference>
<feature type="region of interest" description="Disordered" evidence="1">
    <location>
        <begin position="63"/>
        <end position="119"/>
    </location>
</feature>
<comment type="caution">
    <text evidence="2">The sequence shown here is derived from an EMBL/GenBank/DDBJ whole genome shotgun (WGS) entry which is preliminary data.</text>
</comment>
<organism evidence="2 3">
    <name type="scientific">Cercospora berteroae</name>
    <dbReference type="NCBI Taxonomy" id="357750"/>
    <lineage>
        <taxon>Eukaryota</taxon>
        <taxon>Fungi</taxon>
        <taxon>Dikarya</taxon>
        <taxon>Ascomycota</taxon>
        <taxon>Pezizomycotina</taxon>
        <taxon>Dothideomycetes</taxon>
        <taxon>Dothideomycetidae</taxon>
        <taxon>Mycosphaerellales</taxon>
        <taxon>Mycosphaerellaceae</taxon>
        <taxon>Cercospora</taxon>
    </lineage>
</organism>
<protein>
    <recommendedName>
        <fullName evidence="4">Myb-like domain-containing protein</fullName>
    </recommendedName>
</protein>
<reference evidence="3" key="1">
    <citation type="journal article" date="2017" name="bioRxiv">
        <title>Conservation of a gene cluster reveals novel cercosporin biosynthetic mechanisms and extends production to the genus Colletotrichum.</title>
        <authorList>
            <person name="de Jonge R."/>
            <person name="Ebert M.K."/>
            <person name="Huitt-Roehl C.R."/>
            <person name="Pal P."/>
            <person name="Suttle J.C."/>
            <person name="Spanner R.E."/>
            <person name="Neubauer J.D."/>
            <person name="Jurick W.M.II."/>
            <person name="Stott K.A."/>
            <person name="Secor G.A."/>
            <person name="Thomma B.P.H.J."/>
            <person name="Van de Peer Y."/>
            <person name="Townsend C.A."/>
            <person name="Bolton M.D."/>
        </authorList>
    </citation>
    <scope>NUCLEOTIDE SEQUENCE [LARGE SCALE GENOMIC DNA]</scope>
    <source>
        <strain evidence="3">CBS538.71</strain>
    </source>
</reference>
<evidence type="ECO:0000313" key="2">
    <source>
        <dbReference type="EMBL" id="PPJ61188.1"/>
    </source>
</evidence>
<evidence type="ECO:0000256" key="1">
    <source>
        <dbReference type="SAM" id="MobiDB-lite"/>
    </source>
</evidence>
<sequence>MPVNWDDAKERQLLLAIISANPVSPNWEQVANMLNAQSGTQDCIGNALRQKFAKLKKTAEDQYGGFAAAAPTPVKKTTIKRKAAKKEDDQDGKEDESAAPKKKAKTTKKSASVVEEDDE</sequence>
<proteinExistence type="predicted"/>
<dbReference type="AlphaFoldDB" id="A0A2S6CN63"/>
<dbReference type="Proteomes" id="UP000237631">
    <property type="component" value="Unassembled WGS sequence"/>
</dbReference>